<comment type="caution">
    <text evidence="2">The sequence shown here is derived from an EMBL/GenBank/DDBJ whole genome shotgun (WGS) entry which is preliminary data.</text>
</comment>
<gene>
    <name evidence="2" type="ORF">GALL_121200</name>
</gene>
<protein>
    <recommendedName>
        <fullName evidence="3">DUF3185 domain-containing protein</fullName>
    </recommendedName>
</protein>
<keyword evidence="1" id="KW-0472">Membrane</keyword>
<keyword evidence="1" id="KW-0812">Transmembrane</keyword>
<organism evidence="2">
    <name type="scientific">mine drainage metagenome</name>
    <dbReference type="NCBI Taxonomy" id="410659"/>
    <lineage>
        <taxon>unclassified sequences</taxon>
        <taxon>metagenomes</taxon>
        <taxon>ecological metagenomes</taxon>
    </lineage>
</organism>
<accession>A0A1J5SNL6</accession>
<sequence>MKKMGFVLIVLGIIMIIEKGFNYVTTEKVVDLGSIKISAEKNHPIQWSPILGAAILISGVVIVIVGKKGADKDLL</sequence>
<evidence type="ECO:0008006" key="3">
    <source>
        <dbReference type="Google" id="ProtNLM"/>
    </source>
</evidence>
<dbReference type="EMBL" id="MLJW01000048">
    <property type="protein sequence ID" value="OIR05685.1"/>
    <property type="molecule type" value="Genomic_DNA"/>
</dbReference>
<proteinExistence type="predicted"/>
<keyword evidence="1" id="KW-1133">Transmembrane helix</keyword>
<evidence type="ECO:0000313" key="2">
    <source>
        <dbReference type="EMBL" id="OIR05685.1"/>
    </source>
</evidence>
<dbReference type="AlphaFoldDB" id="A0A1J5SNL6"/>
<feature type="transmembrane region" description="Helical" evidence="1">
    <location>
        <begin position="46"/>
        <end position="66"/>
    </location>
</feature>
<reference evidence="2" key="1">
    <citation type="submission" date="2016-10" db="EMBL/GenBank/DDBJ databases">
        <title>Sequence of Gallionella enrichment culture.</title>
        <authorList>
            <person name="Poehlein A."/>
            <person name="Muehling M."/>
            <person name="Daniel R."/>
        </authorList>
    </citation>
    <scope>NUCLEOTIDE SEQUENCE</scope>
</reference>
<name>A0A1J5SNL6_9ZZZZ</name>
<evidence type="ECO:0000256" key="1">
    <source>
        <dbReference type="SAM" id="Phobius"/>
    </source>
</evidence>